<organism evidence="6 7">
    <name type="scientific">Blochmanniella vafra (strain BVAF)</name>
    <dbReference type="NCBI Taxonomy" id="859654"/>
    <lineage>
        <taxon>Bacteria</taxon>
        <taxon>Pseudomonadati</taxon>
        <taxon>Pseudomonadota</taxon>
        <taxon>Gammaproteobacteria</taxon>
        <taxon>Enterobacterales</taxon>
        <taxon>Enterobacteriaceae</taxon>
        <taxon>ant endosymbionts</taxon>
        <taxon>Candidatus Blochmanniella</taxon>
    </lineage>
</organism>
<dbReference type="RefSeq" id="WP_013516424.1">
    <property type="nucleotide sequence ID" value="NC_014909.2"/>
</dbReference>
<dbReference type="HOGENOM" id="CLU_002338_0_1_6"/>
<comment type="subcellular location">
    <subcellularLocation>
        <location evidence="1">Membrane</location>
        <topology evidence="1">Single-pass membrane protein</topology>
    </subcellularLocation>
</comment>
<dbReference type="Pfam" id="PF04357">
    <property type="entry name" value="TamB"/>
    <property type="match status" value="1"/>
</dbReference>
<dbReference type="InterPro" id="IPR007452">
    <property type="entry name" value="TamB_C"/>
</dbReference>
<evidence type="ECO:0000256" key="2">
    <source>
        <dbReference type="ARBA" id="ARBA00022692"/>
    </source>
</evidence>
<evidence type="ECO:0000313" key="6">
    <source>
        <dbReference type="EMBL" id="ADV33499.1"/>
    </source>
</evidence>
<dbReference type="Proteomes" id="UP000007464">
    <property type="component" value="Chromosome"/>
</dbReference>
<gene>
    <name evidence="6" type="primary">ytfN</name>
    <name evidence="6" type="ordered locus">BVAF_090</name>
</gene>
<dbReference type="KEGG" id="bva:BVAF_090"/>
<dbReference type="PANTHER" id="PTHR36985">
    <property type="entry name" value="TRANSLOCATION AND ASSEMBLY MODULE SUBUNIT TAMB"/>
    <property type="match status" value="1"/>
</dbReference>
<feature type="domain" description="Translocation and assembly module TamB C-terminal" evidence="5">
    <location>
        <begin position="958"/>
        <end position="1315"/>
    </location>
</feature>
<evidence type="ECO:0000313" key="7">
    <source>
        <dbReference type="Proteomes" id="UP000007464"/>
    </source>
</evidence>
<reference evidence="6 7" key="1">
    <citation type="journal article" date="2010" name="BMC Genomics">
        <title>Unprecedented loss of ammonia assimilation capability in a urease-encoding bacterial mutualist.</title>
        <authorList>
            <person name="Williams L.E."/>
            <person name="Wernegreen J.J."/>
        </authorList>
    </citation>
    <scope>NUCLEOTIDE SEQUENCE [LARGE SCALE GENOMIC DNA]</scope>
    <source>
        <strain evidence="6 7">BVAF</strain>
    </source>
</reference>
<protein>
    <recommendedName>
        <fullName evidence="5">Translocation and assembly module TamB C-terminal domain-containing protein</fullName>
    </recommendedName>
</protein>
<dbReference type="STRING" id="859654.BVAF_090"/>
<keyword evidence="3" id="KW-1133">Transmembrane helix</keyword>
<sequence>MRRMFLILLFGIVVLCGVFVFLFGTTIGTNLIFTSITNRISGLTFDSVSGFWGNFNIMRMVYHTPELGVIKVDKCNISVNFKYFLVKKIYINNLLLTDVYIDGRESNLEHVSAENIATNKIFRKILKNYSIILKNIVCNNICIMLDEMEFKFQNINTGCILKNNLLRVLPSYISEGFVLYNFFLDDSSNKQTNITLYSAHWIKDLFCIKDVLRNLIDDVLIVIRKKYKFSINFVFTDIQGKDFNFFYNCKNRYVINRFQIQFSCIKEVINSKFHINSSLGYCNGVANIVLGNRYPVYIVVDYYHYAYLKNLNDDQLEQKDLGKIKLMITGSLIDELCVDCDILNIISSTVHILMKIKLKNPTTPIRLLVIGRKIPMFSLGSNKLIFENFNFFLIGNTRNYSIQMHSNLVCSKIAVRYVSMRAQGNSNSCTISELKIKMLNGYCKMIGTIKWGGDRISWNNIYSFNDVNVNQYLKYSTKELSKKIITQDFVNFNVQRLAVLSYPYLQVCRDGSISNDNIIIHNKSVLTERINNRCNISTFILESPLGSDKKGGDNILDLQVRGTHQSRIFGVALEVDMINCSIFSSGLSGNLSIYFGLHGTINSPFILLHIHAQSLNWRSKNISIEKIQINSNINYDALMQSNFFIKLDKVQCRKFALNELLVQGMGDIVRHSLRIILYDKELVGIVNLNGEFDLVNPSWNGRLINTIFFTPIGTWKLINDMIFSYQYTSHKFVFKAHCWESNFCQVSITDRLQRSFLKKISVIINNFNFIFLDLKLIKNVNIYNMRLYFKDVYWNFGEVLPQGSIVYSITRLDMLFCDKENIDFYHIKVNDLICHTTFTATSFSCVSSAEIENDKSYLKFSITDLYNTPKISGNIRLDDMKVGSFFYLLFQSKEYINGLINMNLNFKGYLNSPKFYGMIQFKNCDFNQSNFPFVVQDVFLQINFFGNYAILNGVIQTEHGGQLYLDGKLNSLNSFKNIHLVLNIKGEQINVRISSPSLYAKISTNLICKITTKGIDLTGRIDVPWAKIEFQEFSRNAIEISSEEILLDSSCLRPTLVNKSKNFGIFTISSIFIHLGHDVHFNGLGLYTKLQGDLEISYTNNSNDLLVLGHVKMLSGYFKAYGINLIIKQGQVLFSGAVNQAYLDIEAVKSASFILNSKDPVTVGIHITGVVDQLKLEFLSNSVLLSQQEIASYLLGEYNTTLSKLNTIGNNTITSLLIGMGIERYEKFIGKIGRVLGVQDLTINTQDFIGGGYTKSSVVALSGYIAPGLQIKYGISIVDLLTTVTVRYCINHQLYLEATSRGHDQALDLLYKFNFG</sequence>
<keyword evidence="2" id="KW-0812">Transmembrane</keyword>
<evidence type="ECO:0000259" key="5">
    <source>
        <dbReference type="Pfam" id="PF04357"/>
    </source>
</evidence>
<proteinExistence type="predicted"/>
<dbReference type="GO" id="GO:0005886">
    <property type="term" value="C:plasma membrane"/>
    <property type="evidence" value="ECO:0007669"/>
    <property type="project" value="InterPro"/>
</dbReference>
<dbReference type="GO" id="GO:0097347">
    <property type="term" value="C:TAM protein secretion complex"/>
    <property type="evidence" value="ECO:0007669"/>
    <property type="project" value="TreeGrafter"/>
</dbReference>
<keyword evidence="4" id="KW-0472">Membrane</keyword>
<name>E8Q6Q8_BLOVB</name>
<dbReference type="GO" id="GO:0009306">
    <property type="term" value="P:protein secretion"/>
    <property type="evidence" value="ECO:0007669"/>
    <property type="project" value="InterPro"/>
</dbReference>
<accession>E8Q6Q8</accession>
<dbReference type="EMBL" id="CP002189">
    <property type="protein sequence ID" value="ADV33499.1"/>
    <property type="molecule type" value="Genomic_DNA"/>
</dbReference>
<dbReference type="OrthoDB" id="5555605at2"/>
<evidence type="ECO:0000256" key="3">
    <source>
        <dbReference type="ARBA" id="ARBA00022989"/>
    </source>
</evidence>
<keyword evidence="7" id="KW-1185">Reference proteome</keyword>
<dbReference type="PANTHER" id="PTHR36985:SF1">
    <property type="entry name" value="TRANSLOCATION AND ASSEMBLY MODULE SUBUNIT TAMB"/>
    <property type="match status" value="1"/>
</dbReference>
<evidence type="ECO:0000256" key="4">
    <source>
        <dbReference type="ARBA" id="ARBA00023136"/>
    </source>
</evidence>
<evidence type="ECO:0000256" key="1">
    <source>
        <dbReference type="ARBA" id="ARBA00004167"/>
    </source>
</evidence>